<dbReference type="Proteomes" id="UP000729402">
    <property type="component" value="Unassembled WGS sequence"/>
</dbReference>
<comment type="caution">
    <text evidence="2">The sequence shown here is derived from an EMBL/GenBank/DDBJ whole genome shotgun (WGS) entry which is preliminary data.</text>
</comment>
<evidence type="ECO:0000313" key="3">
    <source>
        <dbReference type="Proteomes" id="UP000729402"/>
    </source>
</evidence>
<accession>A0A8J5S7F5</accession>
<feature type="region of interest" description="Disordered" evidence="1">
    <location>
        <begin position="143"/>
        <end position="163"/>
    </location>
</feature>
<dbReference type="EMBL" id="JAAALK010000289">
    <property type="protein sequence ID" value="KAG8051321.1"/>
    <property type="molecule type" value="Genomic_DNA"/>
</dbReference>
<keyword evidence="3" id="KW-1185">Reference proteome</keyword>
<evidence type="ECO:0000313" key="2">
    <source>
        <dbReference type="EMBL" id="KAG8051321.1"/>
    </source>
</evidence>
<evidence type="ECO:0000256" key="1">
    <source>
        <dbReference type="SAM" id="MobiDB-lite"/>
    </source>
</evidence>
<reference evidence="2" key="2">
    <citation type="submission" date="2021-02" db="EMBL/GenBank/DDBJ databases">
        <authorList>
            <person name="Kimball J.A."/>
            <person name="Haas M.W."/>
            <person name="Macchietto M."/>
            <person name="Kono T."/>
            <person name="Duquette J."/>
            <person name="Shao M."/>
        </authorList>
    </citation>
    <scope>NUCLEOTIDE SEQUENCE</scope>
    <source>
        <tissue evidence="2">Fresh leaf tissue</tissue>
    </source>
</reference>
<reference evidence="2" key="1">
    <citation type="journal article" date="2021" name="bioRxiv">
        <title>Whole Genome Assembly and Annotation of Northern Wild Rice, Zizania palustris L., Supports a Whole Genome Duplication in the Zizania Genus.</title>
        <authorList>
            <person name="Haas M."/>
            <person name="Kono T."/>
            <person name="Macchietto M."/>
            <person name="Millas R."/>
            <person name="McGilp L."/>
            <person name="Shao M."/>
            <person name="Duquette J."/>
            <person name="Hirsch C.N."/>
            <person name="Kimball J."/>
        </authorList>
    </citation>
    <scope>NUCLEOTIDE SEQUENCE</scope>
    <source>
        <tissue evidence="2">Fresh leaf tissue</tissue>
    </source>
</reference>
<protein>
    <submittedName>
        <fullName evidence="2">Uncharacterized protein</fullName>
    </submittedName>
</protein>
<dbReference type="AlphaFoldDB" id="A0A8J5S7F5"/>
<gene>
    <name evidence="2" type="ORF">GUJ93_ZPchr0009g440</name>
</gene>
<feature type="compositionally biased region" description="Low complexity" evidence="1">
    <location>
        <begin position="144"/>
        <end position="153"/>
    </location>
</feature>
<name>A0A8J5S7F5_ZIZPA</name>
<sequence>MPMPIPIPIPIPIPMPIPIPIPIPDVYSVIPRSIGRRVFTENPVVSCEIHHTNYRAANPPLFNPPPPPNSLTTRNAIAAAIAVAGGEEEALVGYLVGRSCSVAALSPPPLPFWVVAELKGNTASVAALRRGYAAAQVEPKGTIAPATASSPAPHGGRGALPSAGGSPSDLLFLAGGGRLV</sequence>
<organism evidence="2 3">
    <name type="scientific">Zizania palustris</name>
    <name type="common">Northern wild rice</name>
    <dbReference type="NCBI Taxonomy" id="103762"/>
    <lineage>
        <taxon>Eukaryota</taxon>
        <taxon>Viridiplantae</taxon>
        <taxon>Streptophyta</taxon>
        <taxon>Embryophyta</taxon>
        <taxon>Tracheophyta</taxon>
        <taxon>Spermatophyta</taxon>
        <taxon>Magnoliopsida</taxon>
        <taxon>Liliopsida</taxon>
        <taxon>Poales</taxon>
        <taxon>Poaceae</taxon>
        <taxon>BOP clade</taxon>
        <taxon>Oryzoideae</taxon>
        <taxon>Oryzeae</taxon>
        <taxon>Zizaniinae</taxon>
        <taxon>Zizania</taxon>
    </lineage>
</organism>
<dbReference type="OrthoDB" id="1701242at2759"/>
<proteinExistence type="predicted"/>